<dbReference type="PANTHER" id="PTHR19229:SF36">
    <property type="entry name" value="ATP-BINDING CASSETTE SUB-FAMILY A MEMBER 2"/>
    <property type="match status" value="1"/>
</dbReference>
<evidence type="ECO:0000256" key="9">
    <source>
        <dbReference type="ARBA" id="ARBA00023136"/>
    </source>
</evidence>
<protein>
    <recommendedName>
        <fullName evidence="12">ABC transporter domain-containing protein</fullName>
    </recommendedName>
</protein>
<keyword evidence="8 11" id="KW-1133">Transmembrane helix</keyword>
<dbReference type="Pfam" id="PF00005">
    <property type="entry name" value="ABC_tran"/>
    <property type="match status" value="1"/>
</dbReference>
<dbReference type="InterPro" id="IPR003593">
    <property type="entry name" value="AAA+_ATPase"/>
</dbReference>
<dbReference type="AlphaFoldDB" id="A0A7R9ZXU3"/>
<feature type="transmembrane region" description="Helical" evidence="11">
    <location>
        <begin position="384"/>
        <end position="411"/>
    </location>
</feature>
<dbReference type="GO" id="GO:0016020">
    <property type="term" value="C:membrane"/>
    <property type="evidence" value="ECO:0007669"/>
    <property type="project" value="UniProtKB-SubCell"/>
</dbReference>
<evidence type="ECO:0000256" key="4">
    <source>
        <dbReference type="ARBA" id="ARBA00022692"/>
    </source>
</evidence>
<evidence type="ECO:0000259" key="12">
    <source>
        <dbReference type="PROSITE" id="PS50893"/>
    </source>
</evidence>
<evidence type="ECO:0000313" key="13">
    <source>
        <dbReference type="EMBL" id="CAD8346983.1"/>
    </source>
</evidence>
<dbReference type="Pfam" id="PF12698">
    <property type="entry name" value="ABC2_membrane_3"/>
    <property type="match status" value="1"/>
</dbReference>
<sequence>MDPSSRRELWDLLLRMRAAGRAILFTTHYLEEADVLADRKAVLARGRVQAVGTSRDLKMQFGIGYHLQVELRPAAAEQQLEELQRLITGHVASARDDSVAEEERAQAADAARVARFVLPYDQVARFGPLLLELDAKREALLLQDYSLAMTSLEEVFMALGQQAESQAGAEAGQNADFRELAPEPAPEGSPRTEASERRGAKALATVRLKQFDRRSVYSTIILPCIFIVLSFANQSSENQSAGVNAAIYPSMAFSISAISFTMQLLKDKQSKCKYVAIAQGLSVRSYWLGTFTAHYLVSLPVALLMSMLIAYKPPLGVMDDDLPLVFLMTLVYPVSLLAYAYNFSLFFTTVEVAVKVLPLSNLFLGTIPTALVAVLLPMRGTNGVAVAIHAVMSVVNPLYGLPGTIVFLMYTPIPGAGAAFASWGAWPLYGSLLALPLLTANLMWWDARSRTARPGDLQAFGNERKDEDVLAEEGRVERNPIPGPEEAVRYVRLSHTYRTKVRGRWVQTPAVRGISLGVRSGECFGLLGPNGAGKTTTLAVLTGEVRPATAGRLIVCGHDISHPAGLAAAYKTLGVCPQVDPLWDTVTGREHLLFYGRVKGIPESTLYGVASGLLYRLGFDDTDMDKAAGKYSGGMKRKLSLGIALIGHSSLLFLDEPSAAVDAGAKRHLWRVIKLRRRDQTVVLTTHSMEEAEALCDRIAIQVHGQLRCLGSPLQIKNKYGSGYQLELFAVGAGDAVTDFVRTKLTREASLLECHAGRYLFQLPPMGAGSALTLGRVFTELQQNMQAVGITDYSLTQPSLEQVFIRFAREQETEVDTSEVPASAAPATSARDVPLLVA</sequence>
<feature type="transmembrane region" description="Helical" evidence="11">
    <location>
        <begin position="323"/>
        <end position="347"/>
    </location>
</feature>
<dbReference type="InterPro" id="IPR017871">
    <property type="entry name" value="ABC_transporter-like_CS"/>
</dbReference>
<name>A0A7R9ZXU3_9DINO</name>
<proteinExistence type="inferred from homology"/>
<evidence type="ECO:0000256" key="6">
    <source>
        <dbReference type="ARBA" id="ARBA00022741"/>
    </source>
</evidence>
<keyword evidence="5" id="KW-0677">Repeat</keyword>
<comment type="similarity">
    <text evidence="2">Belongs to the ABC transporter superfamily. ABCA family.</text>
</comment>
<feature type="transmembrane region" description="Helical" evidence="11">
    <location>
        <begin position="286"/>
        <end position="311"/>
    </location>
</feature>
<feature type="transmembrane region" description="Helical" evidence="11">
    <location>
        <begin position="216"/>
        <end position="233"/>
    </location>
</feature>
<dbReference type="SMART" id="SM00382">
    <property type="entry name" value="AAA"/>
    <property type="match status" value="1"/>
</dbReference>
<feature type="transmembrane region" description="Helical" evidence="11">
    <location>
        <begin position="359"/>
        <end position="378"/>
    </location>
</feature>
<accession>A0A7R9ZXU3</accession>
<dbReference type="GO" id="GO:0016887">
    <property type="term" value="F:ATP hydrolysis activity"/>
    <property type="evidence" value="ECO:0007669"/>
    <property type="project" value="InterPro"/>
</dbReference>
<dbReference type="GO" id="GO:0005524">
    <property type="term" value="F:ATP binding"/>
    <property type="evidence" value="ECO:0007669"/>
    <property type="project" value="UniProtKB-KW"/>
</dbReference>
<dbReference type="PROSITE" id="PS50893">
    <property type="entry name" value="ABC_TRANSPORTER_2"/>
    <property type="match status" value="1"/>
</dbReference>
<feature type="transmembrane region" description="Helical" evidence="11">
    <location>
        <begin position="245"/>
        <end position="265"/>
    </location>
</feature>
<dbReference type="InterPro" id="IPR026082">
    <property type="entry name" value="ABCA"/>
</dbReference>
<evidence type="ECO:0000256" key="10">
    <source>
        <dbReference type="SAM" id="MobiDB-lite"/>
    </source>
</evidence>
<keyword evidence="6" id="KW-0547">Nucleotide-binding</keyword>
<comment type="subcellular location">
    <subcellularLocation>
        <location evidence="1">Membrane</location>
        <topology evidence="1">Multi-pass membrane protein</topology>
    </subcellularLocation>
</comment>
<evidence type="ECO:0000256" key="3">
    <source>
        <dbReference type="ARBA" id="ARBA00022448"/>
    </source>
</evidence>
<dbReference type="InterPro" id="IPR027417">
    <property type="entry name" value="P-loop_NTPase"/>
</dbReference>
<evidence type="ECO:0000256" key="11">
    <source>
        <dbReference type="SAM" id="Phobius"/>
    </source>
</evidence>
<dbReference type="InterPro" id="IPR013525">
    <property type="entry name" value="ABC2_TM"/>
</dbReference>
<gene>
    <name evidence="13" type="ORF">PBAH0796_LOCUS2721</name>
</gene>
<dbReference type="GO" id="GO:0140359">
    <property type="term" value="F:ABC-type transporter activity"/>
    <property type="evidence" value="ECO:0007669"/>
    <property type="project" value="InterPro"/>
</dbReference>
<feature type="transmembrane region" description="Helical" evidence="11">
    <location>
        <begin position="423"/>
        <end position="445"/>
    </location>
</feature>
<feature type="domain" description="ABC transporter" evidence="12">
    <location>
        <begin position="491"/>
        <end position="729"/>
    </location>
</feature>
<evidence type="ECO:0000256" key="8">
    <source>
        <dbReference type="ARBA" id="ARBA00022989"/>
    </source>
</evidence>
<keyword evidence="7" id="KW-0067">ATP-binding</keyword>
<keyword evidence="4 11" id="KW-0812">Transmembrane</keyword>
<keyword evidence="9 11" id="KW-0472">Membrane</keyword>
<organism evidence="13">
    <name type="scientific">Pyrodinium bahamense</name>
    <dbReference type="NCBI Taxonomy" id="73915"/>
    <lineage>
        <taxon>Eukaryota</taxon>
        <taxon>Sar</taxon>
        <taxon>Alveolata</taxon>
        <taxon>Dinophyceae</taxon>
        <taxon>Gonyaulacales</taxon>
        <taxon>Pyrocystaceae</taxon>
        <taxon>Pyrodinium</taxon>
    </lineage>
</organism>
<dbReference type="FunFam" id="3.40.50.300:FF:000335">
    <property type="entry name" value="ATP binding cassette subfamily A member 5"/>
    <property type="match status" value="1"/>
</dbReference>
<evidence type="ECO:0000256" key="5">
    <source>
        <dbReference type="ARBA" id="ARBA00022737"/>
    </source>
</evidence>
<dbReference type="PROSITE" id="PS00211">
    <property type="entry name" value="ABC_TRANSPORTER_1"/>
    <property type="match status" value="1"/>
</dbReference>
<dbReference type="EMBL" id="HBEG01004579">
    <property type="protein sequence ID" value="CAD8346983.1"/>
    <property type="molecule type" value="Transcribed_RNA"/>
</dbReference>
<keyword evidence="3" id="KW-0813">Transport</keyword>
<dbReference type="CDD" id="cd03263">
    <property type="entry name" value="ABC_subfamily_A"/>
    <property type="match status" value="1"/>
</dbReference>
<dbReference type="InterPro" id="IPR003439">
    <property type="entry name" value="ABC_transporter-like_ATP-bd"/>
</dbReference>
<dbReference type="SUPFAM" id="SSF52540">
    <property type="entry name" value="P-loop containing nucleoside triphosphate hydrolases"/>
    <property type="match status" value="2"/>
</dbReference>
<feature type="region of interest" description="Disordered" evidence="10">
    <location>
        <begin position="815"/>
        <end position="838"/>
    </location>
</feature>
<evidence type="ECO:0000256" key="1">
    <source>
        <dbReference type="ARBA" id="ARBA00004141"/>
    </source>
</evidence>
<dbReference type="GO" id="GO:0005319">
    <property type="term" value="F:lipid transporter activity"/>
    <property type="evidence" value="ECO:0007669"/>
    <property type="project" value="TreeGrafter"/>
</dbReference>
<dbReference type="PANTHER" id="PTHR19229">
    <property type="entry name" value="ATP-BINDING CASSETTE TRANSPORTER SUBFAMILY A ABCA"/>
    <property type="match status" value="1"/>
</dbReference>
<evidence type="ECO:0000256" key="7">
    <source>
        <dbReference type="ARBA" id="ARBA00022840"/>
    </source>
</evidence>
<reference evidence="13" key="1">
    <citation type="submission" date="2021-01" db="EMBL/GenBank/DDBJ databases">
        <authorList>
            <person name="Corre E."/>
            <person name="Pelletier E."/>
            <person name="Niang G."/>
            <person name="Scheremetjew M."/>
            <person name="Finn R."/>
            <person name="Kale V."/>
            <person name="Holt S."/>
            <person name="Cochrane G."/>
            <person name="Meng A."/>
            <person name="Brown T."/>
            <person name="Cohen L."/>
        </authorList>
    </citation>
    <scope>NUCLEOTIDE SEQUENCE</scope>
    <source>
        <strain evidence="13">Pbaha01</strain>
    </source>
</reference>
<evidence type="ECO:0000256" key="2">
    <source>
        <dbReference type="ARBA" id="ARBA00008869"/>
    </source>
</evidence>
<dbReference type="Gene3D" id="3.40.50.300">
    <property type="entry name" value="P-loop containing nucleotide triphosphate hydrolases"/>
    <property type="match status" value="2"/>
</dbReference>